<evidence type="ECO:0000313" key="1">
    <source>
        <dbReference type="EMBL" id="MBZ0158710.1"/>
    </source>
</evidence>
<comment type="caution">
    <text evidence="1">The sequence shown here is derived from an EMBL/GenBank/DDBJ whole genome shotgun (WGS) entry which is preliminary data.</text>
</comment>
<sequence length="62" mass="6730">MLAYPSAADPQPRYAKGSIVITLDPDVAAVFPEARQANEGLRTLAGLIRKHQPQRTVSRQSA</sequence>
<reference evidence="1 2" key="1">
    <citation type="journal article" date="2021" name="bioRxiv">
        <title>Unraveling nitrogen, sulfur and carbon metabolic pathways and microbial community transcriptional responses to substrate deprivation and toxicity stresses in a bioreactor mimicking anoxic brackish coastal sediment conditions.</title>
        <authorList>
            <person name="Martins P.D."/>
            <person name="Echeveste M.J."/>
            <person name="Arshad A."/>
            <person name="Kurth J."/>
            <person name="Ouboter H."/>
            <person name="Jetten M.S.M."/>
            <person name="Welte C.U."/>
        </authorList>
    </citation>
    <scope>NUCLEOTIDE SEQUENCE [LARGE SCALE GENOMIC DNA]</scope>
    <source>
        <strain evidence="1">MAG_38</strain>
    </source>
</reference>
<organism evidence="1 2">
    <name type="scientific">Candidatus Methylomirabilis tolerans</name>
    <dbReference type="NCBI Taxonomy" id="3123416"/>
    <lineage>
        <taxon>Bacteria</taxon>
        <taxon>Candidatus Methylomirabilota</taxon>
        <taxon>Candidatus Methylomirabilia</taxon>
        <taxon>Candidatus Methylomirabilales</taxon>
        <taxon>Candidatus Methylomirabilaceae</taxon>
        <taxon>Candidatus Methylomirabilis</taxon>
    </lineage>
</organism>
<accession>A0AAJ1AHB1</accession>
<protein>
    <submittedName>
        <fullName evidence="1">Uncharacterized protein</fullName>
    </submittedName>
</protein>
<evidence type="ECO:0000313" key="2">
    <source>
        <dbReference type="Proteomes" id="UP001197609"/>
    </source>
</evidence>
<dbReference type="EMBL" id="JAIOIU010000013">
    <property type="protein sequence ID" value="MBZ0158710.1"/>
    <property type="molecule type" value="Genomic_DNA"/>
</dbReference>
<dbReference type="Proteomes" id="UP001197609">
    <property type="component" value="Unassembled WGS sequence"/>
</dbReference>
<gene>
    <name evidence="1" type="ORF">K8G79_00935</name>
</gene>
<dbReference type="AlphaFoldDB" id="A0AAJ1AHB1"/>
<proteinExistence type="predicted"/>
<name>A0AAJ1AHB1_9BACT</name>